<keyword evidence="2" id="KW-0732">Signal</keyword>
<dbReference type="InterPro" id="IPR056868">
    <property type="entry name" value="Lipocalin_dom_nem"/>
</dbReference>
<accession>A0ABD2KVY7</accession>
<dbReference type="InterPro" id="IPR012674">
    <property type="entry name" value="Calycin"/>
</dbReference>
<gene>
    <name evidence="4" type="ORF">niasHT_010757</name>
</gene>
<evidence type="ECO:0000256" key="1">
    <source>
        <dbReference type="SAM" id="MobiDB-lite"/>
    </source>
</evidence>
<protein>
    <recommendedName>
        <fullName evidence="3">Lipocalin domain-containing protein</fullName>
    </recommendedName>
</protein>
<dbReference type="FunFam" id="2.40.128.20:FF:000019">
    <property type="entry name" value="LiPocalin-Related protein"/>
    <property type="match status" value="1"/>
</dbReference>
<dbReference type="EMBL" id="JBICBT010000631">
    <property type="protein sequence ID" value="KAL3106842.1"/>
    <property type="molecule type" value="Genomic_DNA"/>
</dbReference>
<feature type="domain" description="Lipocalin" evidence="3">
    <location>
        <begin position="531"/>
        <end position="692"/>
    </location>
</feature>
<dbReference type="CDD" id="cd19438">
    <property type="entry name" value="lipocalin_Blc-like"/>
    <property type="match status" value="1"/>
</dbReference>
<dbReference type="Pfam" id="PF24976">
    <property type="entry name" value="Lipocalin_10"/>
    <property type="match status" value="1"/>
</dbReference>
<evidence type="ECO:0000256" key="2">
    <source>
        <dbReference type="SAM" id="SignalP"/>
    </source>
</evidence>
<feature type="region of interest" description="Disordered" evidence="1">
    <location>
        <begin position="30"/>
        <end position="61"/>
    </location>
</feature>
<reference evidence="4 5" key="1">
    <citation type="submission" date="2024-10" db="EMBL/GenBank/DDBJ databases">
        <authorList>
            <person name="Kim D."/>
        </authorList>
    </citation>
    <scope>NUCLEOTIDE SEQUENCE [LARGE SCALE GENOMIC DNA]</scope>
    <source>
        <strain evidence="4">BH-2024</strain>
    </source>
</reference>
<dbReference type="PANTHER" id="PTHR37437:SF7">
    <property type="entry name" value="LIPOCALIN-RELATED PROTEIN"/>
    <property type="match status" value="1"/>
</dbReference>
<organism evidence="4 5">
    <name type="scientific">Heterodera trifolii</name>
    <dbReference type="NCBI Taxonomy" id="157864"/>
    <lineage>
        <taxon>Eukaryota</taxon>
        <taxon>Metazoa</taxon>
        <taxon>Ecdysozoa</taxon>
        <taxon>Nematoda</taxon>
        <taxon>Chromadorea</taxon>
        <taxon>Rhabditida</taxon>
        <taxon>Tylenchina</taxon>
        <taxon>Tylenchomorpha</taxon>
        <taxon>Tylenchoidea</taxon>
        <taxon>Heteroderidae</taxon>
        <taxon>Heteroderinae</taxon>
        <taxon>Heterodera</taxon>
    </lineage>
</organism>
<dbReference type="SUPFAM" id="SSF50814">
    <property type="entry name" value="Lipocalins"/>
    <property type="match status" value="1"/>
</dbReference>
<evidence type="ECO:0000313" key="4">
    <source>
        <dbReference type="EMBL" id="KAL3106842.1"/>
    </source>
</evidence>
<name>A0ABD2KVY7_9BILA</name>
<keyword evidence="5" id="KW-1185">Reference proteome</keyword>
<dbReference type="InterPro" id="IPR047202">
    <property type="entry name" value="Lipocalin_Blc-like_dom"/>
</dbReference>
<evidence type="ECO:0000313" key="5">
    <source>
        <dbReference type="Proteomes" id="UP001620626"/>
    </source>
</evidence>
<dbReference type="PANTHER" id="PTHR37437">
    <property type="entry name" value="LIPOCALIN-RELATED PROTEIN-RELATED"/>
    <property type="match status" value="1"/>
</dbReference>
<proteinExistence type="predicted"/>
<comment type="caution">
    <text evidence="4">The sequence shown here is derived from an EMBL/GenBank/DDBJ whole genome shotgun (WGS) entry which is preliminary data.</text>
</comment>
<evidence type="ECO:0000259" key="3">
    <source>
        <dbReference type="Pfam" id="PF24976"/>
    </source>
</evidence>
<feature type="region of interest" description="Disordered" evidence="1">
    <location>
        <begin position="345"/>
        <end position="373"/>
    </location>
</feature>
<feature type="signal peptide" evidence="2">
    <location>
        <begin position="1"/>
        <end position="24"/>
    </location>
</feature>
<sequence>MPFLSLFSSVSAFALLSLLSFSSSVHHFHHNHHSDSSKGQHNGHHQQKDHQTAQEIPSNSFPCACGGHSSGGENARWMNGMPANGVPLFLFPDNVLRLVGVVLRSENAFHRDNNELARHLFHLLAHQFPRKWFIVGIGTMPSNGANEPKMWAREGMDALNGTVQLQSPPGYGSFPFLDGRRFQRENGSKLWYFVYAMEPMTDKAKNGLPKQSLAKCLSEGCPSRDNFVSLCANNRRQLGMVVEFDQSSEMSIFASEPLTIDTETMALTKEAKECLENEGDEKRRERRHLLAVAAPEGKKEMIGNPTAMSVALFLFVLSLSNIANGIVHFVQFDMGHERSLRFPRQHSAGASAAPSSDAAKSAPLFQPISNDLPTQLQLTDKDKENVEKATSFTNSLLERLGLAGQNDAQQQKGDIRRQPPVASYQTDELAALGADLAANRIDLHGLASGQIPGLAPIPVPGFAGPQDAPTVPGVNTIPGLSNFNYIVGQLVPQMIPPTNTLLGSSISRLLPKDATKNLAKNVFRAVHPAAENVDVARMMGRWFQVINSPHVIREACTVSHFGALTNNTYSATFTILKFYREGNSNGPPRFSLGYGFKAGDTGQFLLHSSNSPDAEPFWVIKLGPLNEYNQYDYAVVSNWVRYPVFVIARDPERFHRQHMKKVLQFLEDNNYINVMTKAFNLISPVDYSQCQYTPTFSGAGR</sequence>
<feature type="compositionally biased region" description="Low complexity" evidence="1">
    <location>
        <begin position="347"/>
        <end position="362"/>
    </location>
</feature>
<feature type="chain" id="PRO_5044743510" description="Lipocalin domain-containing protein" evidence="2">
    <location>
        <begin position="25"/>
        <end position="701"/>
    </location>
</feature>
<dbReference type="Gene3D" id="2.40.128.20">
    <property type="match status" value="1"/>
</dbReference>
<dbReference type="Proteomes" id="UP001620626">
    <property type="component" value="Unassembled WGS sequence"/>
</dbReference>
<dbReference type="AlphaFoldDB" id="A0ABD2KVY7"/>